<protein>
    <submittedName>
        <fullName evidence="1">Uncharacterized protein</fullName>
    </submittedName>
</protein>
<sequence>MGLAPKLNLSFDISYNAYDIFNDNRNVTIYLLDLRLEENPSSSTPNTLWSIYDNEFDTNNLGFAITKEDNTITTTGKTNIVSLGGTQNGVEYGVEVEFIYDPEISDYGIARERELLTLFMLDAITPLEIRNDSGEIVTDWTQPYSGSLLNQST</sequence>
<reference evidence="1" key="1">
    <citation type="journal article" date="2015" name="Nature">
        <title>Complex archaea that bridge the gap between prokaryotes and eukaryotes.</title>
        <authorList>
            <person name="Spang A."/>
            <person name="Saw J.H."/>
            <person name="Jorgensen S.L."/>
            <person name="Zaremba-Niedzwiedzka K."/>
            <person name="Martijn J."/>
            <person name="Lind A.E."/>
            <person name="van Eijk R."/>
            <person name="Schleper C."/>
            <person name="Guy L."/>
            <person name="Ettema T.J."/>
        </authorList>
    </citation>
    <scope>NUCLEOTIDE SEQUENCE</scope>
</reference>
<feature type="non-terminal residue" evidence="1">
    <location>
        <position position="153"/>
    </location>
</feature>
<organism evidence="1">
    <name type="scientific">marine sediment metagenome</name>
    <dbReference type="NCBI Taxonomy" id="412755"/>
    <lineage>
        <taxon>unclassified sequences</taxon>
        <taxon>metagenomes</taxon>
        <taxon>ecological metagenomes</taxon>
    </lineage>
</organism>
<accession>A0A0F9D8Z1</accession>
<dbReference type="AlphaFoldDB" id="A0A0F9D8Z1"/>
<comment type="caution">
    <text evidence="1">The sequence shown here is derived from an EMBL/GenBank/DDBJ whole genome shotgun (WGS) entry which is preliminary data.</text>
</comment>
<evidence type="ECO:0000313" key="1">
    <source>
        <dbReference type="EMBL" id="KKL50181.1"/>
    </source>
</evidence>
<gene>
    <name evidence="1" type="ORF">LCGC14_2308060</name>
</gene>
<name>A0A0F9D8Z1_9ZZZZ</name>
<dbReference type="EMBL" id="LAZR01032693">
    <property type="protein sequence ID" value="KKL50181.1"/>
    <property type="molecule type" value="Genomic_DNA"/>
</dbReference>
<proteinExistence type="predicted"/>